<dbReference type="GeneID" id="54556330"/>
<evidence type="ECO:0000313" key="2">
    <source>
        <dbReference type="EMBL" id="KAF2275031.1"/>
    </source>
</evidence>
<proteinExistence type="predicted"/>
<dbReference type="RefSeq" id="XP_033652570.1">
    <property type="nucleotide sequence ID" value="XM_033803155.1"/>
</dbReference>
<keyword evidence="3" id="KW-1185">Reference proteome</keyword>
<dbReference type="AlphaFoldDB" id="A0A6A6JEP3"/>
<name>A0A6A6JEP3_WESOR</name>
<feature type="region of interest" description="Disordered" evidence="1">
    <location>
        <begin position="1"/>
        <end position="29"/>
    </location>
</feature>
<dbReference type="Proteomes" id="UP000800097">
    <property type="component" value="Unassembled WGS sequence"/>
</dbReference>
<accession>A0A6A6JEP3</accession>
<reference evidence="2" key="1">
    <citation type="journal article" date="2020" name="Stud. Mycol.">
        <title>101 Dothideomycetes genomes: a test case for predicting lifestyles and emergence of pathogens.</title>
        <authorList>
            <person name="Haridas S."/>
            <person name="Albert R."/>
            <person name="Binder M."/>
            <person name="Bloem J."/>
            <person name="Labutti K."/>
            <person name="Salamov A."/>
            <person name="Andreopoulos B."/>
            <person name="Baker S."/>
            <person name="Barry K."/>
            <person name="Bills G."/>
            <person name="Bluhm B."/>
            <person name="Cannon C."/>
            <person name="Castanera R."/>
            <person name="Culley D."/>
            <person name="Daum C."/>
            <person name="Ezra D."/>
            <person name="Gonzalez J."/>
            <person name="Henrissat B."/>
            <person name="Kuo A."/>
            <person name="Liang C."/>
            <person name="Lipzen A."/>
            <person name="Lutzoni F."/>
            <person name="Magnuson J."/>
            <person name="Mondo S."/>
            <person name="Nolan M."/>
            <person name="Ohm R."/>
            <person name="Pangilinan J."/>
            <person name="Park H.-J."/>
            <person name="Ramirez L."/>
            <person name="Alfaro M."/>
            <person name="Sun H."/>
            <person name="Tritt A."/>
            <person name="Yoshinaga Y."/>
            <person name="Zwiers L.-H."/>
            <person name="Turgeon B."/>
            <person name="Goodwin S."/>
            <person name="Spatafora J."/>
            <person name="Crous P."/>
            <person name="Grigoriev I."/>
        </authorList>
    </citation>
    <scope>NUCLEOTIDE SEQUENCE</scope>
    <source>
        <strain evidence="2">CBS 379.55</strain>
    </source>
</reference>
<organism evidence="2 3">
    <name type="scientific">Westerdykella ornata</name>
    <dbReference type="NCBI Taxonomy" id="318751"/>
    <lineage>
        <taxon>Eukaryota</taxon>
        <taxon>Fungi</taxon>
        <taxon>Dikarya</taxon>
        <taxon>Ascomycota</taxon>
        <taxon>Pezizomycotina</taxon>
        <taxon>Dothideomycetes</taxon>
        <taxon>Pleosporomycetidae</taxon>
        <taxon>Pleosporales</taxon>
        <taxon>Sporormiaceae</taxon>
        <taxon>Westerdykella</taxon>
    </lineage>
</organism>
<gene>
    <name evidence="2" type="ORF">EI97DRAFT_85440</name>
</gene>
<sequence>MRSLEGVVGRYSTRLHRPSSPPDSRITHYGIASPRHLSHSAEAYSVPRHCAVLPLVVSTFLVVIGKRSIS</sequence>
<protein>
    <submittedName>
        <fullName evidence="2">Uncharacterized protein</fullName>
    </submittedName>
</protein>
<dbReference type="EMBL" id="ML986499">
    <property type="protein sequence ID" value="KAF2275031.1"/>
    <property type="molecule type" value="Genomic_DNA"/>
</dbReference>
<evidence type="ECO:0000313" key="3">
    <source>
        <dbReference type="Proteomes" id="UP000800097"/>
    </source>
</evidence>
<evidence type="ECO:0000256" key="1">
    <source>
        <dbReference type="SAM" id="MobiDB-lite"/>
    </source>
</evidence>